<organism evidence="2 3">
    <name type="scientific">Tropicimonas isoalkanivorans</name>
    <dbReference type="NCBI Taxonomy" id="441112"/>
    <lineage>
        <taxon>Bacteria</taxon>
        <taxon>Pseudomonadati</taxon>
        <taxon>Pseudomonadota</taxon>
        <taxon>Alphaproteobacteria</taxon>
        <taxon>Rhodobacterales</taxon>
        <taxon>Roseobacteraceae</taxon>
        <taxon>Tropicimonas</taxon>
    </lineage>
</organism>
<accession>A0A1I1PFJ6</accession>
<dbReference type="AlphaFoldDB" id="A0A1I1PFJ6"/>
<keyword evidence="3" id="KW-1185">Reference proteome</keyword>
<sequence length="241" mass="26152">MHQTAAARQRGVAQLRATHLRWVFRRREVPDARYRLAGRRCAAMLRRTRDSASEIDMRPLPFALAVICLLAACGGPAVRYAAPPVPSGSRIGISVSRLEVREVSLPAYAQTEEIWQEFADGSLRSESDTLWADDPSRGVTLELSQHLSALTGARVAAEPWPFEDLPQARLDVRVSEMVAGADGRFRLAGQYYVASYGGGRDRSGDFRVSAPIVPDSGSPGIAAARAAAVRDLARLIASRGI</sequence>
<dbReference type="Proteomes" id="UP000198728">
    <property type="component" value="Unassembled WGS sequence"/>
</dbReference>
<dbReference type="Gene3D" id="3.40.50.10610">
    <property type="entry name" value="ABC-type transport auxiliary lipoprotein component"/>
    <property type="match status" value="1"/>
</dbReference>
<dbReference type="SUPFAM" id="SSF159594">
    <property type="entry name" value="XCC0632-like"/>
    <property type="match status" value="1"/>
</dbReference>
<evidence type="ECO:0000259" key="1">
    <source>
        <dbReference type="Pfam" id="PF03886"/>
    </source>
</evidence>
<feature type="domain" description="ABC-type transport auxiliary lipoprotein component" evidence="1">
    <location>
        <begin position="92"/>
        <end position="237"/>
    </location>
</feature>
<name>A0A1I1PFJ6_9RHOB</name>
<dbReference type="InterPro" id="IPR005586">
    <property type="entry name" value="ABC_trans_aux"/>
</dbReference>
<protein>
    <recommendedName>
        <fullName evidence="1">ABC-type transport auxiliary lipoprotein component domain-containing protein</fullName>
    </recommendedName>
</protein>
<evidence type="ECO:0000313" key="3">
    <source>
        <dbReference type="Proteomes" id="UP000198728"/>
    </source>
</evidence>
<dbReference type="EMBL" id="FOLG01000014">
    <property type="protein sequence ID" value="SFD05813.1"/>
    <property type="molecule type" value="Genomic_DNA"/>
</dbReference>
<gene>
    <name evidence="2" type="ORF">SAMN04488094_11444</name>
</gene>
<reference evidence="2 3" key="1">
    <citation type="submission" date="2016-10" db="EMBL/GenBank/DDBJ databases">
        <authorList>
            <person name="de Groot N.N."/>
        </authorList>
    </citation>
    <scope>NUCLEOTIDE SEQUENCE [LARGE SCALE GENOMIC DNA]</scope>
    <source>
        <strain evidence="2 3">DSM 19548</strain>
    </source>
</reference>
<evidence type="ECO:0000313" key="2">
    <source>
        <dbReference type="EMBL" id="SFD05813.1"/>
    </source>
</evidence>
<proteinExistence type="predicted"/>
<dbReference type="Pfam" id="PF03886">
    <property type="entry name" value="ABC_trans_aux"/>
    <property type="match status" value="1"/>
</dbReference>
<dbReference type="STRING" id="441112.SAMN04488094_11444"/>